<dbReference type="InterPro" id="IPR009050">
    <property type="entry name" value="Globin-like_sf"/>
</dbReference>
<dbReference type="CDD" id="cd14771">
    <property type="entry name" value="TrHb2_Mt-trHbO-like_O"/>
    <property type="match status" value="1"/>
</dbReference>
<accession>A0ABV6P8U3</accession>
<protein>
    <submittedName>
        <fullName evidence="6">Globin</fullName>
    </submittedName>
</protein>
<keyword evidence="3" id="KW-0479">Metal-binding</keyword>
<evidence type="ECO:0000256" key="3">
    <source>
        <dbReference type="ARBA" id="ARBA00022723"/>
    </source>
</evidence>
<keyword evidence="1" id="KW-0813">Transport</keyword>
<name>A0ABV6P8U3_9MICC</name>
<dbReference type="RefSeq" id="WP_377458246.1">
    <property type="nucleotide sequence ID" value="NZ_JBHLUB010000018.1"/>
</dbReference>
<dbReference type="InterPro" id="IPR012292">
    <property type="entry name" value="Globin/Proto"/>
</dbReference>
<dbReference type="SUPFAM" id="SSF46458">
    <property type="entry name" value="Globin-like"/>
    <property type="match status" value="1"/>
</dbReference>
<dbReference type="PANTHER" id="PTHR47366">
    <property type="entry name" value="TWO-ON-TWO HEMOGLOBIN-3"/>
    <property type="match status" value="1"/>
</dbReference>
<keyword evidence="4" id="KW-0408">Iron</keyword>
<keyword evidence="2" id="KW-0349">Heme</keyword>
<evidence type="ECO:0000313" key="7">
    <source>
        <dbReference type="Proteomes" id="UP001589862"/>
    </source>
</evidence>
<organism evidence="6 7">
    <name type="scientific">Micrococcoides hystricis</name>
    <dbReference type="NCBI Taxonomy" id="1572761"/>
    <lineage>
        <taxon>Bacteria</taxon>
        <taxon>Bacillati</taxon>
        <taxon>Actinomycetota</taxon>
        <taxon>Actinomycetes</taxon>
        <taxon>Micrococcales</taxon>
        <taxon>Micrococcaceae</taxon>
        <taxon>Micrococcoides</taxon>
    </lineage>
</organism>
<proteinExistence type="inferred from homology"/>
<dbReference type="Proteomes" id="UP001589862">
    <property type="component" value="Unassembled WGS sequence"/>
</dbReference>
<dbReference type="Pfam" id="PF01152">
    <property type="entry name" value="Bac_globin"/>
    <property type="match status" value="1"/>
</dbReference>
<gene>
    <name evidence="6" type="ORF">ACFFFR_03985</name>
</gene>
<dbReference type="PANTHER" id="PTHR47366:SF1">
    <property type="entry name" value="TWO-ON-TWO HEMOGLOBIN-3"/>
    <property type="match status" value="1"/>
</dbReference>
<dbReference type="Gene3D" id="1.10.490.10">
    <property type="entry name" value="Globins"/>
    <property type="match status" value="1"/>
</dbReference>
<sequence>MKEPKPVNPDSFFAQIGGHSTFKKLVDVFYDGVAEDPVLRPMYPEEDLGPAKIRLQLFLEQYWGGPHTYSEHRGHPRLRMRHAPFPIDFDARDRWLKHMRTAVESLELSPLHEGTLWDYLERAAHSLVNVANR</sequence>
<keyword evidence="7" id="KW-1185">Reference proteome</keyword>
<evidence type="ECO:0000313" key="6">
    <source>
        <dbReference type="EMBL" id="MFC0581550.1"/>
    </source>
</evidence>
<reference evidence="6 7" key="1">
    <citation type="submission" date="2024-09" db="EMBL/GenBank/DDBJ databases">
        <authorList>
            <person name="Sun Q."/>
            <person name="Mori K."/>
        </authorList>
    </citation>
    <scope>NUCLEOTIDE SEQUENCE [LARGE SCALE GENOMIC DNA]</scope>
    <source>
        <strain evidence="6 7">NCAIM B.02604</strain>
    </source>
</reference>
<evidence type="ECO:0000256" key="2">
    <source>
        <dbReference type="ARBA" id="ARBA00022617"/>
    </source>
</evidence>
<evidence type="ECO:0000256" key="1">
    <source>
        <dbReference type="ARBA" id="ARBA00022448"/>
    </source>
</evidence>
<dbReference type="InterPro" id="IPR044203">
    <property type="entry name" value="GlbO/GLB3-like"/>
</dbReference>
<comment type="caution">
    <text evidence="6">The sequence shown here is derived from an EMBL/GenBank/DDBJ whole genome shotgun (WGS) entry which is preliminary data.</text>
</comment>
<comment type="similarity">
    <text evidence="5">Belongs to the truncated hemoglobin family. Group II subfamily.</text>
</comment>
<evidence type="ECO:0000256" key="4">
    <source>
        <dbReference type="ARBA" id="ARBA00023004"/>
    </source>
</evidence>
<dbReference type="EMBL" id="JBHLUB010000018">
    <property type="protein sequence ID" value="MFC0581550.1"/>
    <property type="molecule type" value="Genomic_DNA"/>
</dbReference>
<evidence type="ECO:0000256" key="5">
    <source>
        <dbReference type="ARBA" id="ARBA00034496"/>
    </source>
</evidence>
<dbReference type="InterPro" id="IPR001486">
    <property type="entry name" value="Hemoglobin_trunc"/>
</dbReference>